<evidence type="ECO:0000313" key="3">
    <source>
        <dbReference type="Proteomes" id="UP000235672"/>
    </source>
</evidence>
<dbReference type="OrthoDB" id="10524606at2759"/>
<organism evidence="2 3">
    <name type="scientific">Hyaloscypha hepaticicola</name>
    <dbReference type="NCBI Taxonomy" id="2082293"/>
    <lineage>
        <taxon>Eukaryota</taxon>
        <taxon>Fungi</taxon>
        <taxon>Dikarya</taxon>
        <taxon>Ascomycota</taxon>
        <taxon>Pezizomycotina</taxon>
        <taxon>Leotiomycetes</taxon>
        <taxon>Helotiales</taxon>
        <taxon>Hyaloscyphaceae</taxon>
        <taxon>Hyaloscypha</taxon>
    </lineage>
</organism>
<keyword evidence="1" id="KW-1133">Transmembrane helix</keyword>
<keyword evidence="1" id="KW-0472">Membrane</keyword>
<feature type="transmembrane region" description="Helical" evidence="1">
    <location>
        <begin position="12"/>
        <end position="38"/>
    </location>
</feature>
<accession>A0A2J6QJH8</accession>
<feature type="transmembrane region" description="Helical" evidence="1">
    <location>
        <begin position="155"/>
        <end position="175"/>
    </location>
</feature>
<evidence type="ECO:0000313" key="2">
    <source>
        <dbReference type="EMBL" id="PMD26413.1"/>
    </source>
</evidence>
<gene>
    <name evidence="2" type="ORF">NA56DRAFT_744580</name>
</gene>
<dbReference type="EMBL" id="KZ613468">
    <property type="protein sequence ID" value="PMD26413.1"/>
    <property type="molecule type" value="Genomic_DNA"/>
</dbReference>
<protein>
    <submittedName>
        <fullName evidence="2">Uncharacterized protein</fullName>
    </submittedName>
</protein>
<feature type="transmembrane region" description="Helical" evidence="1">
    <location>
        <begin position="58"/>
        <end position="79"/>
    </location>
</feature>
<keyword evidence="3" id="KW-1185">Reference proteome</keyword>
<name>A0A2J6QJH8_9HELO</name>
<dbReference type="AlphaFoldDB" id="A0A2J6QJH8"/>
<dbReference type="Proteomes" id="UP000235672">
    <property type="component" value="Unassembled WGS sequence"/>
</dbReference>
<reference evidence="2 3" key="1">
    <citation type="submission" date="2016-05" db="EMBL/GenBank/DDBJ databases">
        <title>A degradative enzymes factory behind the ericoid mycorrhizal symbiosis.</title>
        <authorList>
            <consortium name="DOE Joint Genome Institute"/>
            <person name="Martino E."/>
            <person name="Morin E."/>
            <person name="Grelet G."/>
            <person name="Kuo A."/>
            <person name="Kohler A."/>
            <person name="Daghino S."/>
            <person name="Barry K."/>
            <person name="Choi C."/>
            <person name="Cichocki N."/>
            <person name="Clum A."/>
            <person name="Copeland A."/>
            <person name="Hainaut M."/>
            <person name="Haridas S."/>
            <person name="Labutti K."/>
            <person name="Lindquist E."/>
            <person name="Lipzen A."/>
            <person name="Khouja H.-R."/>
            <person name="Murat C."/>
            <person name="Ohm R."/>
            <person name="Olson A."/>
            <person name="Spatafora J."/>
            <person name="Veneault-Fourrey C."/>
            <person name="Henrissat B."/>
            <person name="Grigoriev I."/>
            <person name="Martin F."/>
            <person name="Perotto S."/>
        </authorList>
    </citation>
    <scope>NUCLEOTIDE SEQUENCE [LARGE SCALE GENOMIC DNA]</scope>
    <source>
        <strain evidence="2 3">UAMH 7357</strain>
    </source>
</reference>
<keyword evidence="1" id="KW-0812">Transmembrane</keyword>
<proteinExistence type="predicted"/>
<feature type="transmembrane region" description="Helical" evidence="1">
    <location>
        <begin position="91"/>
        <end position="109"/>
    </location>
</feature>
<sequence>MFSHNGYEYGRPFHHATLISLSLTFLFTLIFLILSLYYYEHIISLPTFKSSTNDGAKLFLYLLTTPILTLLQTTTQLLLSNQDLYLTPRATVALGCIFVAGWAATATIWTDCEIILPTHDSSLPTWCPQSAISIPPDSDSGVVLGSGLAITKDSLAWAVTAVYGVYAVSGALAWWNDSNERGERYDDCGGGIEMRDL</sequence>
<evidence type="ECO:0000256" key="1">
    <source>
        <dbReference type="SAM" id="Phobius"/>
    </source>
</evidence>